<feature type="compositionally biased region" description="Basic and acidic residues" evidence="4">
    <location>
        <begin position="164"/>
        <end position="175"/>
    </location>
</feature>
<sequence length="218" mass="25098">MDSSFTPIEQMLKFRASRHEDFPYQEILLTRLCMHMQSKLLENRNKMLKAQGINETLFMALITLESQENHSIQPSELSCALGSSRTNATRIADELEKRGWIERRESDNDRRCLHLQLTEKGHEFLREVLPPQHNCLHQLWSALSTTEKISSSKSPANCSPSRPDGTRRCGSRSDELTRHLAQKSRFIKKNDRPASQHAGLFGKQVGSADELRRSWRTI</sequence>
<dbReference type="PROSITE" id="PS50995">
    <property type="entry name" value="HTH_MARR_2"/>
    <property type="match status" value="1"/>
</dbReference>
<evidence type="ECO:0000256" key="3">
    <source>
        <dbReference type="ARBA" id="ARBA00023163"/>
    </source>
</evidence>
<dbReference type="PROSITE" id="PS01117">
    <property type="entry name" value="HTH_MARR_1"/>
    <property type="match status" value="1"/>
</dbReference>
<dbReference type="InterPro" id="IPR036388">
    <property type="entry name" value="WH-like_DNA-bd_sf"/>
</dbReference>
<feature type="region of interest" description="Disordered" evidence="4">
    <location>
        <begin position="188"/>
        <end position="218"/>
    </location>
</feature>
<feature type="domain" description="HTH marR-type" evidence="5">
    <location>
        <begin position="26"/>
        <end position="185"/>
    </location>
</feature>
<dbReference type="AlphaFoldDB" id="A0A376NTW4"/>
<dbReference type="GO" id="GO:0003677">
    <property type="term" value="F:DNA binding"/>
    <property type="evidence" value="ECO:0007669"/>
    <property type="project" value="UniProtKB-KW"/>
</dbReference>
<evidence type="ECO:0000313" key="7">
    <source>
        <dbReference type="Proteomes" id="UP000254428"/>
    </source>
</evidence>
<evidence type="ECO:0000256" key="4">
    <source>
        <dbReference type="SAM" id="MobiDB-lite"/>
    </source>
</evidence>
<organism evidence="6 7">
    <name type="scientific">Escherichia coli</name>
    <dbReference type="NCBI Taxonomy" id="562"/>
    <lineage>
        <taxon>Bacteria</taxon>
        <taxon>Pseudomonadati</taxon>
        <taxon>Pseudomonadota</taxon>
        <taxon>Gammaproteobacteria</taxon>
        <taxon>Enterobacterales</taxon>
        <taxon>Enterobacteriaceae</taxon>
        <taxon>Escherichia</taxon>
    </lineage>
</organism>
<feature type="compositionally biased region" description="Basic and acidic residues" evidence="4">
    <location>
        <begin position="209"/>
        <end position="218"/>
    </location>
</feature>
<dbReference type="SMART" id="SM00347">
    <property type="entry name" value="HTH_MARR"/>
    <property type="match status" value="1"/>
</dbReference>
<dbReference type="InterPro" id="IPR036390">
    <property type="entry name" value="WH_DNA-bd_sf"/>
</dbReference>
<accession>A0A376NTW4</accession>
<feature type="compositionally biased region" description="Low complexity" evidence="4">
    <location>
        <begin position="151"/>
        <end position="161"/>
    </location>
</feature>
<dbReference type="InterPro" id="IPR000835">
    <property type="entry name" value="HTH_MarR-typ"/>
</dbReference>
<dbReference type="Pfam" id="PF01047">
    <property type="entry name" value="MarR"/>
    <property type="match status" value="1"/>
</dbReference>
<reference evidence="6 7" key="1">
    <citation type="submission" date="2018-06" db="EMBL/GenBank/DDBJ databases">
        <authorList>
            <consortium name="Pathogen Informatics"/>
            <person name="Doyle S."/>
        </authorList>
    </citation>
    <scope>NUCLEOTIDE SEQUENCE [LARGE SCALE GENOMIC DNA]</scope>
    <source>
        <strain evidence="6 7">NCTC11341</strain>
    </source>
</reference>
<keyword evidence="2" id="KW-0238">DNA-binding</keyword>
<evidence type="ECO:0000313" key="6">
    <source>
        <dbReference type="EMBL" id="STH69531.1"/>
    </source>
</evidence>
<dbReference type="InterPro" id="IPR023187">
    <property type="entry name" value="Tscrpt_reg_MarR-type_CS"/>
</dbReference>
<keyword evidence="1" id="KW-0805">Transcription regulation</keyword>
<feature type="region of interest" description="Disordered" evidence="4">
    <location>
        <begin position="147"/>
        <end position="175"/>
    </location>
</feature>
<dbReference type="Gene3D" id="1.10.10.10">
    <property type="entry name" value="Winged helix-like DNA-binding domain superfamily/Winged helix DNA-binding domain"/>
    <property type="match status" value="1"/>
</dbReference>
<dbReference type="PANTHER" id="PTHR42756">
    <property type="entry name" value="TRANSCRIPTIONAL REGULATOR, MARR"/>
    <property type="match status" value="1"/>
</dbReference>
<protein>
    <submittedName>
        <fullName evidence="6">MarR-family transcriptional repressor</fullName>
    </submittedName>
</protein>
<evidence type="ECO:0000256" key="2">
    <source>
        <dbReference type="ARBA" id="ARBA00023125"/>
    </source>
</evidence>
<dbReference type="SUPFAM" id="SSF46785">
    <property type="entry name" value="Winged helix' DNA-binding domain"/>
    <property type="match status" value="1"/>
</dbReference>
<dbReference type="PANTHER" id="PTHR42756:SF1">
    <property type="entry name" value="TRANSCRIPTIONAL REPRESSOR OF EMRAB OPERON"/>
    <property type="match status" value="1"/>
</dbReference>
<evidence type="ECO:0000256" key="1">
    <source>
        <dbReference type="ARBA" id="ARBA00023015"/>
    </source>
</evidence>
<dbReference type="NCBIfam" id="NF008122">
    <property type="entry name" value="PRK10870.1"/>
    <property type="match status" value="1"/>
</dbReference>
<dbReference type="PRINTS" id="PR00598">
    <property type="entry name" value="HTHMARR"/>
</dbReference>
<evidence type="ECO:0000259" key="5">
    <source>
        <dbReference type="PROSITE" id="PS50995"/>
    </source>
</evidence>
<dbReference type="Proteomes" id="UP000254428">
    <property type="component" value="Unassembled WGS sequence"/>
</dbReference>
<keyword evidence="3" id="KW-0804">Transcription</keyword>
<dbReference type="EMBL" id="UGBT01000002">
    <property type="protein sequence ID" value="STH69531.1"/>
    <property type="molecule type" value="Genomic_DNA"/>
</dbReference>
<gene>
    <name evidence="6" type="primary">mprA</name>
    <name evidence="6" type="ORF">NCTC11341_01050</name>
</gene>
<proteinExistence type="predicted"/>
<name>A0A376NTW4_ECOLX</name>
<dbReference type="GO" id="GO:0003700">
    <property type="term" value="F:DNA-binding transcription factor activity"/>
    <property type="evidence" value="ECO:0007669"/>
    <property type="project" value="InterPro"/>
</dbReference>